<dbReference type="PANTHER" id="PTHR11733">
    <property type="entry name" value="ZINC METALLOPROTEASE FAMILY M13 NEPRILYSIN-RELATED"/>
    <property type="match status" value="1"/>
</dbReference>
<accession>A0A9P0BI10</accession>
<keyword evidence="6" id="KW-0378">Hydrolase</keyword>
<feature type="domain" description="Peptidase M13 N-terminal" evidence="10">
    <location>
        <begin position="21"/>
        <end position="238"/>
    </location>
</feature>
<evidence type="ECO:0000256" key="6">
    <source>
        <dbReference type="ARBA" id="ARBA00022801"/>
    </source>
</evidence>
<dbReference type="InterPro" id="IPR000718">
    <property type="entry name" value="Peptidase_M13"/>
</dbReference>
<evidence type="ECO:0000256" key="2">
    <source>
        <dbReference type="ARBA" id="ARBA00004401"/>
    </source>
</evidence>
<evidence type="ECO:0000256" key="5">
    <source>
        <dbReference type="ARBA" id="ARBA00022723"/>
    </source>
</evidence>
<dbReference type="AlphaFoldDB" id="A0A9P0BI10"/>
<evidence type="ECO:0000313" key="11">
    <source>
        <dbReference type="EMBL" id="CAH0564671.1"/>
    </source>
</evidence>
<evidence type="ECO:0000313" key="12">
    <source>
        <dbReference type="Proteomes" id="UP001154078"/>
    </source>
</evidence>
<evidence type="ECO:0000256" key="8">
    <source>
        <dbReference type="ARBA" id="ARBA00023049"/>
    </source>
</evidence>
<organism evidence="11 12">
    <name type="scientific">Brassicogethes aeneus</name>
    <name type="common">Rape pollen beetle</name>
    <name type="synonym">Meligethes aeneus</name>
    <dbReference type="NCBI Taxonomy" id="1431903"/>
    <lineage>
        <taxon>Eukaryota</taxon>
        <taxon>Metazoa</taxon>
        <taxon>Ecdysozoa</taxon>
        <taxon>Arthropoda</taxon>
        <taxon>Hexapoda</taxon>
        <taxon>Insecta</taxon>
        <taxon>Pterygota</taxon>
        <taxon>Neoptera</taxon>
        <taxon>Endopterygota</taxon>
        <taxon>Coleoptera</taxon>
        <taxon>Polyphaga</taxon>
        <taxon>Cucujiformia</taxon>
        <taxon>Nitidulidae</taxon>
        <taxon>Meligethinae</taxon>
        <taxon>Brassicogethes</taxon>
    </lineage>
</organism>
<dbReference type="GO" id="GO:0004222">
    <property type="term" value="F:metalloendopeptidase activity"/>
    <property type="evidence" value="ECO:0007669"/>
    <property type="project" value="InterPro"/>
</dbReference>
<dbReference type="PANTHER" id="PTHR11733:SF224">
    <property type="entry name" value="NEPRILYSIN-2"/>
    <property type="match status" value="1"/>
</dbReference>
<keyword evidence="7" id="KW-0862">Zinc</keyword>
<dbReference type="InterPro" id="IPR024079">
    <property type="entry name" value="MetalloPept_cat_dom_sf"/>
</dbReference>
<gene>
    <name evidence="11" type="ORF">MELIAE_LOCUS13158</name>
</gene>
<evidence type="ECO:0000256" key="4">
    <source>
        <dbReference type="ARBA" id="ARBA00022670"/>
    </source>
</evidence>
<dbReference type="GO" id="GO:0016485">
    <property type="term" value="P:protein processing"/>
    <property type="evidence" value="ECO:0007669"/>
    <property type="project" value="TreeGrafter"/>
</dbReference>
<dbReference type="Pfam" id="PF05649">
    <property type="entry name" value="Peptidase_M13_N"/>
    <property type="match status" value="1"/>
</dbReference>
<dbReference type="InterPro" id="IPR042089">
    <property type="entry name" value="Peptidase_M13_dom_2"/>
</dbReference>
<dbReference type="GO" id="GO:0005886">
    <property type="term" value="C:plasma membrane"/>
    <property type="evidence" value="ECO:0007669"/>
    <property type="project" value="UniProtKB-SubCell"/>
</dbReference>
<dbReference type="InterPro" id="IPR008753">
    <property type="entry name" value="Peptidase_M13_N"/>
</dbReference>
<evidence type="ECO:0000256" key="7">
    <source>
        <dbReference type="ARBA" id="ARBA00022833"/>
    </source>
</evidence>
<keyword evidence="4" id="KW-0645">Protease</keyword>
<dbReference type="Gene3D" id="1.10.1380.10">
    <property type="entry name" value="Neutral endopeptidase , domain2"/>
    <property type="match status" value="1"/>
</dbReference>
<dbReference type="Pfam" id="PF01431">
    <property type="entry name" value="Peptidase_M13"/>
    <property type="match status" value="1"/>
</dbReference>
<reference evidence="11" key="1">
    <citation type="submission" date="2021-12" db="EMBL/GenBank/DDBJ databases">
        <authorList>
            <person name="King R."/>
        </authorList>
    </citation>
    <scope>NUCLEOTIDE SEQUENCE</scope>
</reference>
<dbReference type="OrthoDB" id="6475849at2759"/>
<dbReference type="Proteomes" id="UP001154078">
    <property type="component" value="Chromosome 9"/>
</dbReference>
<comment type="subcellular location">
    <subcellularLocation>
        <location evidence="2">Cell membrane</location>
        <topology evidence="2">Single-pass type II membrane protein</topology>
    </subcellularLocation>
</comment>
<proteinExistence type="inferred from homology"/>
<sequence>MKIEPGTLVYPLNILLTPSNNPVELNAYRHWMYESFAHVYSNKSVKVVKIIDFEIKLAKLMTKVRMERTTVDELSKKTRVNFGQVFEFLYGNVTGGKIVVVKNFYYLRSLVLLLKRTDVSTIENYLLWTIIKDLSRETTKYMRNLNFIVDNAVLGVQSDLSREVECTNKIKEYFGVAIIPEYLKLYFNDNTLGNVKEMIKNIKNEFIGLLGANKWLSGETKLLSVEKVNSIKEFVGFPEDFEEIHNIEMLYREVIIIINRRQANKDGVVSQWWPKTDVARFQTNARCFINQYNKYNSNGFLTVGENIADNVGLNIALNALKKLEGSGDAPMMPFLEVYNGYQVFFISFSQMWCEISSGEDIFNEEHSSVKNRVNGTLSNSRSYYTYFNCKNKSIDKKCTLW</sequence>
<evidence type="ECO:0000259" key="10">
    <source>
        <dbReference type="Pfam" id="PF05649"/>
    </source>
</evidence>
<name>A0A9P0BI10_BRAAE</name>
<keyword evidence="8" id="KW-0482">Metalloprotease</keyword>
<dbReference type="Gene3D" id="3.40.390.10">
    <property type="entry name" value="Collagenase (Catalytic Domain)"/>
    <property type="match status" value="1"/>
</dbReference>
<protein>
    <submittedName>
        <fullName evidence="11">Uncharacterized protein</fullName>
    </submittedName>
</protein>
<evidence type="ECO:0000259" key="9">
    <source>
        <dbReference type="Pfam" id="PF01431"/>
    </source>
</evidence>
<evidence type="ECO:0000256" key="3">
    <source>
        <dbReference type="ARBA" id="ARBA00007357"/>
    </source>
</evidence>
<evidence type="ECO:0000256" key="1">
    <source>
        <dbReference type="ARBA" id="ARBA00001947"/>
    </source>
</evidence>
<dbReference type="InterPro" id="IPR018497">
    <property type="entry name" value="Peptidase_M13_C"/>
</dbReference>
<comment type="cofactor">
    <cofactor evidence="1">
        <name>Zn(2+)</name>
        <dbReference type="ChEBI" id="CHEBI:29105"/>
    </cofactor>
</comment>
<comment type="similarity">
    <text evidence="3">Belongs to the peptidase M13 family.</text>
</comment>
<keyword evidence="12" id="KW-1185">Reference proteome</keyword>
<keyword evidence="5" id="KW-0479">Metal-binding</keyword>
<dbReference type="SUPFAM" id="SSF55486">
    <property type="entry name" value="Metalloproteases ('zincins'), catalytic domain"/>
    <property type="match status" value="1"/>
</dbReference>
<dbReference type="EMBL" id="OV121140">
    <property type="protein sequence ID" value="CAH0564671.1"/>
    <property type="molecule type" value="Genomic_DNA"/>
</dbReference>
<feature type="domain" description="Peptidase M13 C-terminal" evidence="9">
    <location>
        <begin position="261"/>
        <end position="393"/>
    </location>
</feature>
<dbReference type="GO" id="GO:0046872">
    <property type="term" value="F:metal ion binding"/>
    <property type="evidence" value="ECO:0007669"/>
    <property type="project" value="UniProtKB-KW"/>
</dbReference>